<proteinExistence type="inferred from homology"/>
<evidence type="ECO:0008006" key="4">
    <source>
        <dbReference type="Google" id="ProtNLM"/>
    </source>
</evidence>
<sequence>MVLGVDIGGSHISVAIIDENVPNQVQNIYTMKISNTSDSDLILDSWISAIELAIDNLGNQKLKGIGIAMPGPFDYEKGVFPGNGENKFQKLSNLNLKAHIIKKLNLQPSVSVRFYNDAACFGIGEAWVGELISFNKAIAITLGTGLGATFLEKGIPTIEGKGVPLYGELYHLPFGNDIADTNFSTVWFQKRYKEITNKEISGVKELIRFEKDNTVTSQIFKEFSENLAIFLAPWLQDFEAEAVVIGGNISNAWTFFIESLIQTLNKLNITIPIYKSTLRESAALIGAARLIDNDFFKEL</sequence>
<comment type="caution">
    <text evidence="2">The sequence shown here is derived from an EMBL/GenBank/DDBJ whole genome shotgun (WGS) entry which is preliminary data.</text>
</comment>
<dbReference type="AlphaFoldDB" id="A0A023BTY7"/>
<accession>A0A023BTY7</accession>
<dbReference type="Pfam" id="PF00480">
    <property type="entry name" value="ROK"/>
    <property type="match status" value="1"/>
</dbReference>
<dbReference type="Gene3D" id="3.30.420.40">
    <property type="match status" value="2"/>
</dbReference>
<organism evidence="2 3">
    <name type="scientific">Aquimarina atlantica</name>
    <dbReference type="NCBI Taxonomy" id="1317122"/>
    <lineage>
        <taxon>Bacteria</taxon>
        <taxon>Pseudomonadati</taxon>
        <taxon>Bacteroidota</taxon>
        <taxon>Flavobacteriia</taxon>
        <taxon>Flavobacteriales</taxon>
        <taxon>Flavobacteriaceae</taxon>
        <taxon>Aquimarina</taxon>
    </lineage>
</organism>
<protein>
    <recommendedName>
        <fullName evidence="4">ROK family transcriptional regulator</fullName>
    </recommendedName>
</protein>
<dbReference type="STRING" id="1317122.ATO12_16180"/>
<dbReference type="CDD" id="cd23763">
    <property type="entry name" value="ASKHA_ATPase_ROK"/>
    <property type="match status" value="1"/>
</dbReference>
<dbReference type="SUPFAM" id="SSF53067">
    <property type="entry name" value="Actin-like ATPase domain"/>
    <property type="match status" value="1"/>
</dbReference>
<dbReference type="OrthoDB" id="49666at2"/>
<dbReference type="eggNOG" id="COG1940">
    <property type="taxonomic scope" value="Bacteria"/>
</dbReference>
<evidence type="ECO:0000313" key="3">
    <source>
        <dbReference type="Proteomes" id="UP000023541"/>
    </source>
</evidence>
<dbReference type="PANTHER" id="PTHR18964">
    <property type="entry name" value="ROK (REPRESSOR, ORF, KINASE) FAMILY"/>
    <property type="match status" value="1"/>
</dbReference>
<dbReference type="Proteomes" id="UP000023541">
    <property type="component" value="Unassembled WGS sequence"/>
</dbReference>
<name>A0A023BTY7_9FLAO</name>
<dbReference type="PANTHER" id="PTHR18964:SF149">
    <property type="entry name" value="BIFUNCTIONAL UDP-N-ACETYLGLUCOSAMINE 2-EPIMERASE_N-ACETYLMANNOSAMINE KINASE"/>
    <property type="match status" value="1"/>
</dbReference>
<keyword evidence="3" id="KW-1185">Reference proteome</keyword>
<dbReference type="InterPro" id="IPR000600">
    <property type="entry name" value="ROK"/>
</dbReference>
<comment type="similarity">
    <text evidence="1">Belongs to the ROK (NagC/XylR) family.</text>
</comment>
<evidence type="ECO:0000256" key="1">
    <source>
        <dbReference type="ARBA" id="ARBA00006479"/>
    </source>
</evidence>
<reference evidence="2 3" key="1">
    <citation type="submission" date="2014-04" db="EMBL/GenBank/DDBJ databases">
        <title>Aquimarina sp. 22II-S11-z7 Genome Sequencing.</title>
        <authorList>
            <person name="Lai Q."/>
        </authorList>
    </citation>
    <scope>NUCLEOTIDE SEQUENCE [LARGE SCALE GENOMIC DNA]</scope>
    <source>
        <strain evidence="2 3">22II-S11-z7</strain>
    </source>
</reference>
<gene>
    <name evidence="2" type="ORF">ATO12_16180</name>
</gene>
<dbReference type="EMBL" id="AQRA01000005">
    <property type="protein sequence ID" value="EZH73477.1"/>
    <property type="molecule type" value="Genomic_DNA"/>
</dbReference>
<dbReference type="RefSeq" id="WP_034242173.1">
    <property type="nucleotide sequence ID" value="NZ_AQRA01000005.1"/>
</dbReference>
<evidence type="ECO:0000313" key="2">
    <source>
        <dbReference type="EMBL" id="EZH73477.1"/>
    </source>
</evidence>
<dbReference type="InterPro" id="IPR043129">
    <property type="entry name" value="ATPase_NBD"/>
</dbReference>